<dbReference type="RefSeq" id="WP_342630477.1">
    <property type="nucleotide sequence ID" value="NZ_CP152380.1"/>
</dbReference>
<gene>
    <name evidence="1" type="ORF">AAGT77_09795</name>
</gene>
<sequence length="200" mass="22260">MKDLNPLVLLFILVVSGCATPPEIKQLSLKQMEYFDSAIEAVSAQSEALIIATEIIVKQAKLGIENKERESKASMQNMAVNIIPTLTGEEKEETALKMISEVEETVKVSDKSRSTLDKDLNTVRNKSNELAQYLRKMKEVHLAIDAYVQSEKSGEKVVSDMLKHPSVNDLITKVNNIAPKINQGSQDLKSLISDMEEGWL</sequence>
<name>A0ABZ3DZA1_9GAMM</name>
<dbReference type="EMBL" id="CP152380">
    <property type="protein sequence ID" value="XAF52228.1"/>
    <property type="molecule type" value="Genomic_DNA"/>
</dbReference>
<accession>A0ABZ3DZA1</accession>
<keyword evidence="2" id="KW-1185">Reference proteome</keyword>
<dbReference type="Proteomes" id="UP001445268">
    <property type="component" value="Chromosome"/>
</dbReference>
<reference evidence="1 2" key="1">
    <citation type="submission" date="2024-04" db="EMBL/GenBank/DDBJ databases">
        <title>Marinobacter sp. SBY-1.</title>
        <authorList>
            <person name="Pan C."/>
        </authorList>
    </citation>
    <scope>NUCLEOTIDE SEQUENCE [LARGE SCALE GENOMIC DNA]</scope>
    <source>
        <strain evidence="1 2">SBY-1</strain>
    </source>
</reference>
<proteinExistence type="predicted"/>
<evidence type="ECO:0000313" key="1">
    <source>
        <dbReference type="EMBL" id="XAF52228.1"/>
    </source>
</evidence>
<protein>
    <recommendedName>
        <fullName evidence="3">DUF4142 domain-containing protein</fullName>
    </recommendedName>
</protein>
<organism evidence="1 2">
    <name type="scientific">Marinobacter alkaliphilus</name>
    <dbReference type="NCBI Taxonomy" id="254719"/>
    <lineage>
        <taxon>Bacteria</taxon>
        <taxon>Pseudomonadati</taxon>
        <taxon>Pseudomonadota</taxon>
        <taxon>Gammaproteobacteria</taxon>
        <taxon>Pseudomonadales</taxon>
        <taxon>Marinobacteraceae</taxon>
        <taxon>Marinobacter</taxon>
    </lineage>
</organism>
<evidence type="ECO:0008006" key="3">
    <source>
        <dbReference type="Google" id="ProtNLM"/>
    </source>
</evidence>
<evidence type="ECO:0000313" key="2">
    <source>
        <dbReference type="Proteomes" id="UP001445268"/>
    </source>
</evidence>
<dbReference type="PROSITE" id="PS51257">
    <property type="entry name" value="PROKAR_LIPOPROTEIN"/>
    <property type="match status" value="1"/>
</dbReference>